<keyword evidence="10" id="KW-1185">Reference proteome</keyword>
<keyword evidence="5" id="KW-1015">Disulfide bond</keyword>
<reference evidence="9" key="2">
    <citation type="submission" date="2025-09" db="UniProtKB">
        <authorList>
            <consortium name="Ensembl"/>
        </authorList>
    </citation>
    <scope>IDENTIFICATION</scope>
</reference>
<keyword evidence="2" id="KW-0964">Secreted</keyword>
<dbReference type="SMART" id="SM00120">
    <property type="entry name" value="HX"/>
    <property type="match status" value="2"/>
</dbReference>
<evidence type="ECO:0000313" key="9">
    <source>
        <dbReference type="Ensembl" id="ENSKMAP00000017977.1"/>
    </source>
</evidence>
<dbReference type="PANTHER" id="PTHR22917:SF1">
    <property type="entry name" value="PROTEOGLYCAN 4"/>
    <property type="match status" value="1"/>
</dbReference>
<evidence type="ECO:0000256" key="4">
    <source>
        <dbReference type="ARBA" id="ARBA00022737"/>
    </source>
</evidence>
<evidence type="ECO:0000256" key="7">
    <source>
        <dbReference type="PROSITE-ProRule" id="PRU01011"/>
    </source>
</evidence>
<reference evidence="9" key="1">
    <citation type="submission" date="2025-08" db="UniProtKB">
        <authorList>
            <consortium name="Ensembl"/>
        </authorList>
    </citation>
    <scope>IDENTIFICATION</scope>
</reference>
<evidence type="ECO:0000256" key="1">
    <source>
        <dbReference type="ARBA" id="ARBA00004613"/>
    </source>
</evidence>
<accession>A0A3Q3G0G6</accession>
<dbReference type="Pfam" id="PF00045">
    <property type="entry name" value="Hemopexin"/>
    <property type="match status" value="2"/>
</dbReference>
<sequence>QPDQPTSTSEPTTSSSAIETTANIFPTDEPEITTSEPTTSPSATETTANHFPADEPEITTVNTPDLNTALETSQDATSPAATPEGTPSDTDTEMDQGSITTSSLSSLADVEDPSTTVSPAGTGIPTSTVLVQDEATETAAPEITTADPLNVTSEPTSKPQDKPDPPKLPPTSKSDTNNRFPHAVNKSTSFLTNLCFSPDDSNDTNLCSGRPISGVTALRNGTMVVFRGHYFWFLDRNRVPSSPRGITEVWGVPSPIDTVFTRCNCQGKTYIFKAGKYWRFENDVLDAGYPKVIKRGFNGLQGQITAALTVPQYQSRKESVYFFKRGGFVQKYSYQSGTSPTCGSHNAIHKLHFNFCAQIHHFTVSLSTVSVLEPEISIRKSWRGFPHTITAAVSIPSTREPEGYRYTVFLRCESIHSSFQDFSFVFLQKLNHL</sequence>
<dbReference type="PANTHER" id="PTHR22917">
    <property type="entry name" value="HEMOPEXIN DOMAIN-CONTAINING PROTEIN"/>
    <property type="match status" value="1"/>
</dbReference>
<dbReference type="PROSITE" id="PS51642">
    <property type="entry name" value="HEMOPEXIN_2"/>
    <property type="match status" value="1"/>
</dbReference>
<dbReference type="SUPFAM" id="SSF50923">
    <property type="entry name" value="Hemopexin-like domain"/>
    <property type="match status" value="1"/>
</dbReference>
<feature type="compositionally biased region" description="Low complexity" evidence="8">
    <location>
        <begin position="137"/>
        <end position="146"/>
    </location>
</feature>
<protein>
    <recommendedName>
        <fullName evidence="11">Proteoglycan 4b</fullName>
    </recommendedName>
</protein>
<dbReference type="OMA" id="TTANIFP"/>
<keyword evidence="6" id="KW-0325">Glycoprotein</keyword>
<evidence type="ECO:0000256" key="8">
    <source>
        <dbReference type="SAM" id="MobiDB-lite"/>
    </source>
</evidence>
<evidence type="ECO:0000256" key="5">
    <source>
        <dbReference type="ARBA" id="ARBA00023157"/>
    </source>
</evidence>
<dbReference type="GeneTree" id="ENSGT00530000063751"/>
<dbReference type="STRING" id="37003.ENSKMAP00000017977"/>
<evidence type="ECO:0000313" key="10">
    <source>
        <dbReference type="Proteomes" id="UP000264800"/>
    </source>
</evidence>
<dbReference type="GO" id="GO:0005615">
    <property type="term" value="C:extracellular space"/>
    <property type="evidence" value="ECO:0007669"/>
    <property type="project" value="TreeGrafter"/>
</dbReference>
<evidence type="ECO:0008006" key="11">
    <source>
        <dbReference type="Google" id="ProtNLM"/>
    </source>
</evidence>
<feature type="compositionally biased region" description="Polar residues" evidence="8">
    <location>
        <begin position="59"/>
        <end position="106"/>
    </location>
</feature>
<dbReference type="InterPro" id="IPR051298">
    <property type="entry name" value="Heme_transport/Cell_adhesion"/>
</dbReference>
<organism evidence="9 10">
    <name type="scientific">Kryptolebias marmoratus</name>
    <name type="common">Mangrove killifish</name>
    <name type="synonym">Rivulus marmoratus</name>
    <dbReference type="NCBI Taxonomy" id="37003"/>
    <lineage>
        <taxon>Eukaryota</taxon>
        <taxon>Metazoa</taxon>
        <taxon>Chordata</taxon>
        <taxon>Craniata</taxon>
        <taxon>Vertebrata</taxon>
        <taxon>Euteleostomi</taxon>
        <taxon>Actinopterygii</taxon>
        <taxon>Neopterygii</taxon>
        <taxon>Teleostei</taxon>
        <taxon>Neoteleostei</taxon>
        <taxon>Acanthomorphata</taxon>
        <taxon>Ovalentaria</taxon>
        <taxon>Atherinomorphae</taxon>
        <taxon>Cyprinodontiformes</taxon>
        <taxon>Rivulidae</taxon>
        <taxon>Kryptolebias</taxon>
    </lineage>
</organism>
<dbReference type="InterPro" id="IPR036375">
    <property type="entry name" value="Hemopexin-like_dom_sf"/>
</dbReference>
<evidence type="ECO:0000256" key="6">
    <source>
        <dbReference type="ARBA" id="ARBA00023180"/>
    </source>
</evidence>
<keyword evidence="4" id="KW-0677">Repeat</keyword>
<dbReference type="InterPro" id="IPR000585">
    <property type="entry name" value="Hemopexin-like_dom"/>
</dbReference>
<dbReference type="InterPro" id="IPR018486">
    <property type="entry name" value="Hemopexin_CS"/>
</dbReference>
<dbReference type="InterPro" id="IPR018487">
    <property type="entry name" value="Hemopexin-like_repeat"/>
</dbReference>
<dbReference type="Proteomes" id="UP000264800">
    <property type="component" value="Unplaced"/>
</dbReference>
<feature type="compositionally biased region" description="Low complexity" evidence="8">
    <location>
        <begin position="1"/>
        <end position="22"/>
    </location>
</feature>
<keyword evidence="3" id="KW-0732">Signal</keyword>
<dbReference type="Gene3D" id="2.110.10.10">
    <property type="entry name" value="Hemopexin-like domain"/>
    <property type="match status" value="1"/>
</dbReference>
<dbReference type="AlphaFoldDB" id="A0A3Q3G0G6"/>
<feature type="repeat" description="Hemopexin" evidence="7">
    <location>
        <begin position="253"/>
        <end position="300"/>
    </location>
</feature>
<dbReference type="CDD" id="cd00094">
    <property type="entry name" value="HX"/>
    <property type="match status" value="1"/>
</dbReference>
<dbReference type="Ensembl" id="ENSKMAT00000018228.1">
    <property type="protein sequence ID" value="ENSKMAP00000017977.1"/>
    <property type="gene ID" value="ENSKMAG00000013392.1"/>
</dbReference>
<comment type="subcellular location">
    <subcellularLocation>
        <location evidence="1">Secreted</location>
    </subcellularLocation>
</comment>
<feature type="compositionally biased region" description="Low complexity" evidence="8">
    <location>
        <begin position="32"/>
        <end position="47"/>
    </location>
</feature>
<evidence type="ECO:0000256" key="3">
    <source>
        <dbReference type="ARBA" id="ARBA00022729"/>
    </source>
</evidence>
<name>A0A3Q3G0G6_KRYMA</name>
<dbReference type="PROSITE" id="PS00024">
    <property type="entry name" value="HEMOPEXIN"/>
    <property type="match status" value="1"/>
</dbReference>
<feature type="compositionally biased region" description="Polar residues" evidence="8">
    <location>
        <begin position="113"/>
        <end position="130"/>
    </location>
</feature>
<feature type="region of interest" description="Disordered" evidence="8">
    <location>
        <begin position="1"/>
        <end position="182"/>
    </location>
</feature>
<evidence type="ECO:0000256" key="2">
    <source>
        <dbReference type="ARBA" id="ARBA00022525"/>
    </source>
</evidence>
<proteinExistence type="predicted"/>